<evidence type="ECO:0000313" key="5">
    <source>
        <dbReference type="EMBL" id="ORY06254.1"/>
    </source>
</evidence>
<dbReference type="GO" id="GO:0035145">
    <property type="term" value="C:exon-exon junction complex"/>
    <property type="evidence" value="ECO:0007669"/>
    <property type="project" value="TreeGrafter"/>
</dbReference>
<feature type="region of interest" description="Disordered" evidence="3">
    <location>
        <begin position="425"/>
        <end position="451"/>
    </location>
</feature>
<feature type="compositionally biased region" description="Basic and acidic residues" evidence="3">
    <location>
        <begin position="952"/>
        <end position="969"/>
    </location>
</feature>
<comment type="caution">
    <text evidence="5">The sequence shown here is derived from an EMBL/GenBank/DDBJ whole genome shotgun (WGS) entry which is preliminary data.</text>
</comment>
<evidence type="ECO:0000313" key="6">
    <source>
        <dbReference type="Proteomes" id="UP000193920"/>
    </source>
</evidence>
<organism evidence="5 6">
    <name type="scientific">Neocallimastix californiae</name>
    <dbReference type="NCBI Taxonomy" id="1754190"/>
    <lineage>
        <taxon>Eukaryota</taxon>
        <taxon>Fungi</taxon>
        <taxon>Fungi incertae sedis</taxon>
        <taxon>Chytridiomycota</taxon>
        <taxon>Chytridiomycota incertae sedis</taxon>
        <taxon>Neocallimastigomycetes</taxon>
        <taxon>Neocallimastigales</taxon>
        <taxon>Neocallimastigaceae</taxon>
        <taxon>Neocallimastix</taxon>
    </lineage>
</organism>
<dbReference type="GO" id="GO:0000184">
    <property type="term" value="P:nuclear-transcribed mRNA catabolic process, nonsense-mediated decay"/>
    <property type="evidence" value="ECO:0007669"/>
    <property type="project" value="InterPro"/>
</dbReference>
<dbReference type="PANTHER" id="PTHR12839:SF7">
    <property type="entry name" value="REGULATOR OF NONSENSE TRANSCRIPTS 2"/>
    <property type="match status" value="1"/>
</dbReference>
<keyword evidence="2" id="KW-0963">Cytoplasm</keyword>
<dbReference type="InterPro" id="IPR007193">
    <property type="entry name" value="Upf2/Nmd2_C"/>
</dbReference>
<dbReference type="SUPFAM" id="SSF48371">
    <property type="entry name" value="ARM repeat"/>
    <property type="match status" value="3"/>
</dbReference>
<evidence type="ECO:0000256" key="1">
    <source>
        <dbReference type="ARBA" id="ARBA00004496"/>
    </source>
</evidence>
<feature type="compositionally biased region" description="Basic and acidic residues" evidence="3">
    <location>
        <begin position="208"/>
        <end position="235"/>
    </location>
</feature>
<evidence type="ECO:0000259" key="4">
    <source>
        <dbReference type="SMART" id="SM00543"/>
    </source>
</evidence>
<dbReference type="OrthoDB" id="27832at2759"/>
<name>A0A1Y1Z818_9FUNG</name>
<dbReference type="Pfam" id="PF04050">
    <property type="entry name" value="Upf2"/>
    <property type="match status" value="1"/>
</dbReference>
<dbReference type="PANTHER" id="PTHR12839">
    <property type="entry name" value="NONSENSE-MEDIATED MRNA DECAY PROTEIN 2 UP-FRAMESHIFT SUPPRESSOR 2"/>
    <property type="match status" value="1"/>
</dbReference>
<dbReference type="InterPro" id="IPR039762">
    <property type="entry name" value="Nmd2/UPF2"/>
</dbReference>
<dbReference type="Gene3D" id="1.25.40.180">
    <property type="match status" value="3"/>
</dbReference>
<dbReference type="GO" id="GO:0003723">
    <property type="term" value="F:RNA binding"/>
    <property type="evidence" value="ECO:0007669"/>
    <property type="project" value="InterPro"/>
</dbReference>
<feature type="domain" description="MIF4G" evidence="4">
    <location>
        <begin position="663"/>
        <end position="868"/>
    </location>
</feature>
<evidence type="ECO:0000256" key="2">
    <source>
        <dbReference type="ARBA" id="ARBA00022490"/>
    </source>
</evidence>
<proteinExistence type="predicted"/>
<evidence type="ECO:0000256" key="3">
    <source>
        <dbReference type="SAM" id="MobiDB-lite"/>
    </source>
</evidence>
<reference evidence="5 6" key="1">
    <citation type="submission" date="2016-08" db="EMBL/GenBank/DDBJ databases">
        <title>A Parts List for Fungal Cellulosomes Revealed by Comparative Genomics.</title>
        <authorList>
            <consortium name="DOE Joint Genome Institute"/>
            <person name="Haitjema C.H."/>
            <person name="Gilmore S.P."/>
            <person name="Henske J.K."/>
            <person name="Solomon K.V."/>
            <person name="De Groot R."/>
            <person name="Kuo A."/>
            <person name="Mondo S.J."/>
            <person name="Salamov A.A."/>
            <person name="Labutti K."/>
            <person name="Zhao Z."/>
            <person name="Chiniquy J."/>
            <person name="Barry K."/>
            <person name="Brewer H.M."/>
            <person name="Purvine S.O."/>
            <person name="Wright A.T."/>
            <person name="Boxma B."/>
            <person name="Van Alen T."/>
            <person name="Hackstein J.H."/>
            <person name="Baker S.E."/>
            <person name="Grigoriev I.V."/>
            <person name="O'Malley M.A."/>
        </authorList>
    </citation>
    <scope>NUCLEOTIDE SEQUENCE [LARGE SCALE GENOMIC DNA]</scope>
    <source>
        <strain evidence="5 6">G1</strain>
    </source>
</reference>
<feature type="compositionally biased region" description="Basic and acidic residues" evidence="3">
    <location>
        <begin position="389"/>
        <end position="402"/>
    </location>
</feature>
<feature type="compositionally biased region" description="Basic and acidic residues" evidence="3">
    <location>
        <begin position="976"/>
        <end position="986"/>
    </location>
</feature>
<dbReference type="InterPro" id="IPR016024">
    <property type="entry name" value="ARM-type_fold"/>
</dbReference>
<feature type="region of interest" description="Disordered" evidence="3">
    <location>
        <begin position="387"/>
        <end position="410"/>
    </location>
</feature>
<dbReference type="Gene3D" id="4.10.80.160">
    <property type="match status" value="1"/>
</dbReference>
<dbReference type="STRING" id="1754190.A0A1Y1Z818"/>
<gene>
    <name evidence="5" type="ORF">LY90DRAFT_392986</name>
</gene>
<dbReference type="Pfam" id="PF02854">
    <property type="entry name" value="MIF4G"/>
    <property type="match status" value="3"/>
</dbReference>
<feature type="non-terminal residue" evidence="5">
    <location>
        <position position="1074"/>
    </location>
</feature>
<feature type="region of interest" description="Disordered" evidence="3">
    <location>
        <begin position="896"/>
        <end position="1018"/>
    </location>
</feature>
<dbReference type="InterPro" id="IPR003890">
    <property type="entry name" value="MIF4G-like_typ-3"/>
</dbReference>
<dbReference type="Proteomes" id="UP000193920">
    <property type="component" value="Unassembled WGS sequence"/>
</dbReference>
<feature type="compositionally biased region" description="Acidic residues" evidence="3">
    <location>
        <begin position="434"/>
        <end position="447"/>
    </location>
</feature>
<dbReference type="GO" id="GO:0005737">
    <property type="term" value="C:cytoplasm"/>
    <property type="evidence" value="ECO:0007669"/>
    <property type="project" value="UniProtKB-SubCell"/>
</dbReference>
<feature type="domain" description="MIF4G" evidence="4">
    <location>
        <begin position="31"/>
        <end position="291"/>
    </location>
</feature>
<feature type="domain" description="MIF4G" evidence="4">
    <location>
        <begin position="460"/>
        <end position="648"/>
    </location>
</feature>
<protein>
    <submittedName>
        <fullName evidence="5">ARM repeat-containing protein</fullName>
    </submittedName>
</protein>
<dbReference type="EMBL" id="MCOG01000440">
    <property type="protein sequence ID" value="ORY06254.1"/>
    <property type="molecule type" value="Genomic_DNA"/>
</dbReference>
<comment type="subcellular location">
    <subcellularLocation>
        <location evidence="1">Cytoplasm</location>
    </subcellularLocation>
</comment>
<feature type="compositionally biased region" description="Acidic residues" evidence="3">
    <location>
        <begin position="900"/>
        <end position="946"/>
    </location>
</feature>
<dbReference type="SMART" id="SM00543">
    <property type="entry name" value="MIF4G"/>
    <property type="match status" value="3"/>
</dbReference>
<dbReference type="AlphaFoldDB" id="A0A1Y1Z818"/>
<sequence length="1074" mass="126090">MNAKRKELRALNETAWEKRIDLSKEKLDASIKKNTSFVKKLKVSLTSEKKNELLKDIKSLKLEKYIAEVVSAIAEAKLKNQADIAAAVEICSLLHQRFPEFSKLLQDALLKQLSPGNYSSSNLSGEQKEKEDSTRLARQKAVLPLFIELYLVNVFRDISLNKEKEMLVVTVLKKLLAIDKNIHNNIPLAVIVMSNYGRELTGIIPQKQETKEDGDKNKNEEDSSKNENTPTKEDSSLNSDDDDIISVPNEVKDRLKVYILDYCKAVETQLNKAFENLKKMEKSNRENSIAHGKINEERKEKYQKFQKIFENYYNNAKILFKYVNKKIPEFKDDEDDSLGVSFKISLKDKKLDSFQSDIWEDEDSKVFYEQTIDLKLMIPKALLKSKKDKKSDNDTKDSEKSSNENLDQVSPFSISEPELEKILKEKSERMEKNEDVDDEEPEDEPITSEDKRNINPLALDAILERLPFALNRDAIDQIAVDFCFVNTKSSMKKLIKTLVNVPRQRLDLLPYYSRLVSTLSKCFPEIGDSVINELEAEFHRFQKKSDQMFHEEKIKNIRFIGELTKFRVTPLHVVFHCIQVLLENFNGFNIDILCSLLETCGRFLYRIPETKTRLGNMLEIMMRKKVKQHIDNRQNLLIENAYYQCNPPEKIIKPVKQRSPIELYIRKMIYEDLGKYTVDRISKQFRKLNWDDPDVLRVIYKVFFKIWKLKYINIHLMSYLVVDLSHYHPDFGVAVVDNTIEDIRIGLEQNNYKHNQRRLAMIKFLGELWIYHMIETDTIFDILYTLVTFGHDQGKPRPDELCPLDAPHDYFRIRLICTLLDTCGTCLKEDSRLNIFLVLFQVYIKTKFQPPTDIIFLIQDIFEVFQPNKKLFNTYEEACIELDRLVLEDRKRNEPKVIYDDDENEDDEDDNNDEVIDHEDEDNEDNDNEDDENKDENLVDGDEEDVVVYNQDDFKPTEEEEEEYKREFHQIMQESLDSRRNERKVQQFDIPIPMGIKKDLKDNNSDSQEEDSEEEKNNVEFVLLTKKGNKQQAKSLSVPNDCVFAVSARNQREIERKEQMKLKKLVLNYEEQEE</sequence>
<feature type="region of interest" description="Disordered" evidence="3">
    <location>
        <begin position="203"/>
        <end position="245"/>
    </location>
</feature>
<accession>A0A1Y1Z818</accession>
<keyword evidence="6" id="KW-1185">Reference proteome</keyword>